<accession>A0A6L2M365</accession>
<name>A0A6L2M365_TANCI</name>
<gene>
    <name evidence="1" type="ORF">Tci_040424</name>
</gene>
<protein>
    <recommendedName>
        <fullName evidence="2">Retrovirus-related Pol polyprotein from transposon TNT 1-94</fullName>
    </recommendedName>
</protein>
<evidence type="ECO:0008006" key="2">
    <source>
        <dbReference type="Google" id="ProtNLM"/>
    </source>
</evidence>
<dbReference type="EMBL" id="BKCJ010005753">
    <property type="protein sequence ID" value="GEU68446.1"/>
    <property type="molecule type" value="Genomic_DNA"/>
</dbReference>
<dbReference type="AlphaFoldDB" id="A0A6L2M365"/>
<proteinExistence type="predicted"/>
<organism evidence="1">
    <name type="scientific">Tanacetum cinerariifolium</name>
    <name type="common">Dalmatian daisy</name>
    <name type="synonym">Chrysanthemum cinerariifolium</name>
    <dbReference type="NCBI Taxonomy" id="118510"/>
    <lineage>
        <taxon>Eukaryota</taxon>
        <taxon>Viridiplantae</taxon>
        <taxon>Streptophyta</taxon>
        <taxon>Embryophyta</taxon>
        <taxon>Tracheophyta</taxon>
        <taxon>Spermatophyta</taxon>
        <taxon>Magnoliopsida</taxon>
        <taxon>eudicotyledons</taxon>
        <taxon>Gunneridae</taxon>
        <taxon>Pentapetalae</taxon>
        <taxon>asterids</taxon>
        <taxon>campanulids</taxon>
        <taxon>Asterales</taxon>
        <taxon>Asteraceae</taxon>
        <taxon>Asteroideae</taxon>
        <taxon>Anthemideae</taxon>
        <taxon>Anthemidinae</taxon>
        <taxon>Tanacetum</taxon>
    </lineage>
</organism>
<sequence>MFMVDRIEVRGTMQGEQLLLEIRDFRTELAMQILVKQSLLSGQTNTIYDDADETPIQDLALNKDHVFQVNQCVAFDSDVDEAPIVHNMFMANLSSADPIYDEAGPLYDSDILSEVQDHDNYLDSVNEYQVVHDMHNDVQKNYVVDSDA</sequence>
<comment type="caution">
    <text evidence="1">The sequence shown here is derived from an EMBL/GenBank/DDBJ whole genome shotgun (WGS) entry which is preliminary data.</text>
</comment>
<reference evidence="1" key="1">
    <citation type="journal article" date="2019" name="Sci. Rep.">
        <title>Draft genome of Tanacetum cinerariifolium, the natural source of mosquito coil.</title>
        <authorList>
            <person name="Yamashiro T."/>
            <person name="Shiraishi A."/>
            <person name="Satake H."/>
            <person name="Nakayama K."/>
        </authorList>
    </citation>
    <scope>NUCLEOTIDE SEQUENCE</scope>
</reference>
<evidence type="ECO:0000313" key="1">
    <source>
        <dbReference type="EMBL" id="GEU68446.1"/>
    </source>
</evidence>